<proteinExistence type="predicted"/>
<keyword evidence="1" id="KW-0812">Transmembrane</keyword>
<feature type="transmembrane region" description="Helical" evidence="1">
    <location>
        <begin position="190"/>
        <end position="208"/>
    </location>
</feature>
<keyword evidence="1" id="KW-1133">Transmembrane helix</keyword>
<dbReference type="InterPro" id="IPR017732">
    <property type="entry name" value="T4/T6SS_DotU"/>
</dbReference>
<dbReference type="Pfam" id="PF09850">
    <property type="entry name" value="DotU"/>
    <property type="match status" value="1"/>
</dbReference>
<keyword evidence="4" id="KW-1185">Reference proteome</keyword>
<evidence type="ECO:0000256" key="1">
    <source>
        <dbReference type="SAM" id="Phobius"/>
    </source>
</evidence>
<dbReference type="PATRIC" id="fig|286156.4.peg.3798"/>
<dbReference type="Proteomes" id="UP000093476">
    <property type="component" value="Unassembled WGS sequence"/>
</dbReference>
<dbReference type="RefSeq" id="WP_065824057.1">
    <property type="nucleotide sequence ID" value="NZ_CAWMQZ010000132.1"/>
</dbReference>
<feature type="domain" description="Type IV / VI secretion system DotU" evidence="2">
    <location>
        <begin position="20"/>
        <end position="209"/>
    </location>
</feature>
<evidence type="ECO:0000259" key="2">
    <source>
        <dbReference type="Pfam" id="PF09850"/>
    </source>
</evidence>
<dbReference type="NCBIfam" id="TIGR03349">
    <property type="entry name" value="IV_VI_DotU"/>
    <property type="match status" value="1"/>
</dbReference>
<reference evidence="3 4" key="1">
    <citation type="submission" date="2015-12" db="EMBL/GenBank/DDBJ databases">
        <title>Genome comparisons provide insights into the role of secondary metabolites in the pathogenic phase of the Photorhabdus life cycle.</title>
        <authorList>
            <person name="Tobias N.J."/>
            <person name="Mishra B."/>
            <person name="Gupta D.K."/>
            <person name="Thines M."/>
            <person name="Stinear T.P."/>
            <person name="Bode H.B."/>
        </authorList>
    </citation>
    <scope>NUCLEOTIDE SEQUENCE [LARGE SCALE GENOMIC DNA]</scope>
    <source>
        <strain evidence="3 4">PB68.1</strain>
    </source>
</reference>
<dbReference type="PANTHER" id="PTHR38033:SF1">
    <property type="entry name" value="DOTU FAMILY TYPE IV_VI SECRETION SYSTEM PROTEIN"/>
    <property type="match status" value="1"/>
</dbReference>
<evidence type="ECO:0000313" key="4">
    <source>
        <dbReference type="Proteomes" id="UP000093476"/>
    </source>
</evidence>
<dbReference type="AlphaFoldDB" id="A0A1C0U0M8"/>
<protein>
    <recommendedName>
        <fullName evidence="2">Type IV / VI secretion system DotU domain-containing protein</fullName>
    </recommendedName>
</protein>
<evidence type="ECO:0000313" key="3">
    <source>
        <dbReference type="EMBL" id="OCQ51478.1"/>
    </source>
</evidence>
<dbReference type="NCBIfam" id="NF038239">
    <property type="entry name" value="T6SS_TssL_short"/>
    <property type="match status" value="1"/>
</dbReference>
<dbReference type="EMBL" id="LOMY01000132">
    <property type="protein sequence ID" value="OCQ51478.1"/>
    <property type="molecule type" value="Genomic_DNA"/>
</dbReference>
<sequence length="221" mass="24834">MNSSHLSTQKKRQPDIDVLLQNSYLLVTALCQDVPVKQGDTIWQHCTSEIERVRQELHDAGVSESAIEHISYAQCALLDETILKRAKDAGYTAWRAASLQAYFFDTAEAGNQLYERIRTVLQEPAPDKAVLTCFHRVLMLGFEGDGREETPQVREQLITRLNEQVIPFGSVQSSSLLNCASRFGDWRYAVARRLVVTVAVLAGVWWGLNQYLATLLPGAIR</sequence>
<name>A0A1C0U0M8_9GAMM</name>
<accession>A0A1C0U0M8</accession>
<keyword evidence="1" id="KW-0472">Membrane</keyword>
<dbReference type="InterPro" id="IPR038522">
    <property type="entry name" value="T4/T6SS_DotU_sf"/>
</dbReference>
<organism evidence="3 4">
    <name type="scientific">Photorhabdus australis subsp. thailandensis</name>
    <dbReference type="NCBI Taxonomy" id="2805096"/>
    <lineage>
        <taxon>Bacteria</taxon>
        <taxon>Pseudomonadati</taxon>
        <taxon>Pseudomonadota</taxon>
        <taxon>Gammaproteobacteria</taxon>
        <taxon>Enterobacterales</taxon>
        <taxon>Morganellaceae</taxon>
        <taxon>Photorhabdus</taxon>
    </lineage>
</organism>
<dbReference type="PANTHER" id="PTHR38033">
    <property type="entry name" value="MEMBRANE PROTEIN-RELATED"/>
    <property type="match status" value="1"/>
</dbReference>
<dbReference type="STRING" id="286156.Ppb6_03329"/>
<dbReference type="Gene3D" id="1.25.40.590">
    <property type="entry name" value="Type IV / VI secretion system, DotU"/>
    <property type="match status" value="1"/>
</dbReference>
<comment type="caution">
    <text evidence="3">The sequence shown here is derived from an EMBL/GenBank/DDBJ whole genome shotgun (WGS) entry which is preliminary data.</text>
</comment>
<gene>
    <name evidence="3" type="ORF">Ppb6_03329</name>
</gene>